<proteinExistence type="predicted"/>
<accession>A0ACD3SQ70</accession>
<evidence type="ECO:0000313" key="1">
    <source>
        <dbReference type="EMBL" id="TMS58451.1"/>
    </source>
</evidence>
<sequence>MPFDAIIVGGSFAGLSAAMYLARARRTVCVIDSGQPRNRFAVQSHGFFGQDGSSPQAMLETARAQVLAYPSTYLMHAQVSHVSRDEAGLFVATLADGTNVDARKLVLAYGLSDELPPIDGLAEHWGRSVLHCPYCHGYEFTGRQLGVLHTMPMSSHQAMLIAEWGPTVYYLNGAPAPEPDVADELRRRGVRIEPARLREVRGDGQDLTAVVLEDGRSMPVDAMFLGPRTRFNSTIATELGCAVDEHPLGSVIRTDDWKLTTVPGVYAAGDITRGAHSVTWASADGVTAGVAVHRALVF</sequence>
<dbReference type="EMBL" id="AKCV02000015">
    <property type="protein sequence ID" value="TMS58451.1"/>
    <property type="molecule type" value="Genomic_DNA"/>
</dbReference>
<comment type="caution">
    <text evidence="1">The sequence shown here is derived from an EMBL/GenBank/DDBJ whole genome shotgun (WGS) entry which is preliminary data.</text>
</comment>
<gene>
    <name evidence="1" type="ORF">MW7_006880</name>
</gene>
<name>A0ACD3SQ70_9BURK</name>
<keyword evidence="2" id="KW-1185">Reference proteome</keyword>
<evidence type="ECO:0000313" key="2">
    <source>
        <dbReference type="Proteomes" id="UP000004277"/>
    </source>
</evidence>
<dbReference type="Proteomes" id="UP000004277">
    <property type="component" value="Unassembled WGS sequence"/>
</dbReference>
<reference evidence="1" key="1">
    <citation type="submission" date="2019-05" db="EMBL/GenBank/DDBJ databases">
        <title>Revised genome assembly of Burkholderiaceae (previously Ralstonia) sp. PBA.</title>
        <authorList>
            <person name="Gan H.M."/>
        </authorList>
    </citation>
    <scope>NUCLEOTIDE SEQUENCE</scope>
    <source>
        <strain evidence="1">PBA</strain>
    </source>
</reference>
<protein>
    <submittedName>
        <fullName evidence="1">NAD(P)/FAD-dependent oxidoreductase</fullName>
    </submittedName>
</protein>
<organism evidence="1 2">
    <name type="scientific">Imbroritus primus</name>
    <dbReference type="NCBI Taxonomy" id="3058603"/>
    <lineage>
        <taxon>Bacteria</taxon>
        <taxon>Pseudomonadati</taxon>
        <taxon>Pseudomonadota</taxon>
        <taxon>Betaproteobacteria</taxon>
        <taxon>Burkholderiales</taxon>
        <taxon>Burkholderiaceae</taxon>
        <taxon>Imbroritus</taxon>
    </lineage>
</organism>